<gene>
    <name evidence="2" type="primary">TotM</name>
</gene>
<feature type="chain" id="PRO_5004245546" evidence="1">
    <location>
        <begin position="28"/>
        <end position="73"/>
    </location>
</feature>
<dbReference type="AlphaFoldDB" id="Q4V3I4"/>
<proteinExistence type="evidence at transcript level"/>
<feature type="non-terminal residue" evidence="2">
    <location>
        <position position="1"/>
    </location>
</feature>
<reference evidence="2" key="1">
    <citation type="submission" date="2005-05" db="EMBL/GenBank/DDBJ databases">
        <authorList>
            <person name="Stapleton M."/>
            <person name="Carlson J."/>
            <person name="Chavez C."/>
            <person name="Frise E."/>
            <person name="George R."/>
            <person name="Pacleb J."/>
            <person name="Park S."/>
            <person name="Wan K."/>
            <person name="Yu C."/>
            <person name="Celniker S."/>
        </authorList>
    </citation>
    <scope>NUCLEOTIDE SEQUENCE</scope>
</reference>
<dbReference type="EMBL" id="BT023372">
    <property type="protein sequence ID" value="AAY55788.1"/>
    <property type="molecule type" value="mRNA"/>
</dbReference>
<keyword evidence="1" id="KW-0732">Signal</keyword>
<name>Q4V3I4_DROME</name>
<feature type="signal peptide" evidence="1">
    <location>
        <begin position="1"/>
        <end position="27"/>
    </location>
</feature>
<accession>Q4V3I4</accession>
<evidence type="ECO:0000313" key="2">
    <source>
        <dbReference type="EMBL" id="AAY55788.1"/>
    </source>
</evidence>
<protein>
    <submittedName>
        <fullName evidence="2">IP01921p</fullName>
    </submittedName>
</protein>
<organism evidence="2">
    <name type="scientific">Drosophila melanogaster</name>
    <name type="common">Fruit fly</name>
    <dbReference type="NCBI Taxonomy" id="7227"/>
    <lineage>
        <taxon>Eukaryota</taxon>
        <taxon>Metazoa</taxon>
        <taxon>Ecdysozoa</taxon>
        <taxon>Arthropoda</taxon>
        <taxon>Hexapoda</taxon>
        <taxon>Insecta</taxon>
        <taxon>Pterygota</taxon>
        <taxon>Neoptera</taxon>
        <taxon>Endopterygota</taxon>
        <taxon>Diptera</taxon>
        <taxon>Brachycera</taxon>
        <taxon>Muscomorpha</taxon>
        <taxon>Ephydroidea</taxon>
        <taxon>Drosophilidae</taxon>
        <taxon>Drosophila</taxon>
        <taxon>Sophophora</taxon>
    </lineage>
</organism>
<dbReference type="OrthoDB" id="7855545at2759"/>
<evidence type="ECO:0000256" key="1">
    <source>
        <dbReference type="SAM" id="SignalP"/>
    </source>
</evidence>
<sequence>QACTMNPTIYLSCLMVFSVFLLGKVNAENELSSSQKNSAYLVCMVILRLMRPPNTGTSTAWSLSTISTSLDFS</sequence>